<dbReference type="GO" id="GO:0005886">
    <property type="term" value="C:plasma membrane"/>
    <property type="evidence" value="ECO:0007669"/>
    <property type="project" value="UniProtKB-SubCell"/>
</dbReference>
<keyword evidence="5 7" id="KW-1133">Transmembrane helix</keyword>
<evidence type="ECO:0000256" key="2">
    <source>
        <dbReference type="ARBA" id="ARBA00007977"/>
    </source>
</evidence>
<feature type="transmembrane region" description="Helical" evidence="7">
    <location>
        <begin position="289"/>
        <end position="311"/>
    </location>
</feature>
<feature type="transmembrane region" description="Helical" evidence="7">
    <location>
        <begin position="323"/>
        <end position="344"/>
    </location>
</feature>
<proteinExistence type="inferred from homology"/>
<name>A0A923HFF4_9BURK</name>
<keyword evidence="6 7" id="KW-0472">Membrane</keyword>
<keyword evidence="4 7" id="KW-0812">Transmembrane</keyword>
<keyword evidence="8" id="KW-0732">Signal</keyword>
<dbReference type="EMBL" id="JACOFV010000010">
    <property type="protein sequence ID" value="MBC3862764.1"/>
    <property type="molecule type" value="Genomic_DNA"/>
</dbReference>
<organism evidence="9 10">
    <name type="scientific">Undibacterium jejuense</name>
    <dbReference type="NCBI Taxonomy" id="1344949"/>
    <lineage>
        <taxon>Bacteria</taxon>
        <taxon>Pseudomonadati</taxon>
        <taxon>Pseudomonadota</taxon>
        <taxon>Betaproteobacteria</taxon>
        <taxon>Burkholderiales</taxon>
        <taxon>Oxalobacteraceae</taxon>
        <taxon>Undibacterium</taxon>
    </lineage>
</organism>
<dbReference type="AlphaFoldDB" id="A0A923HFF4"/>
<feature type="transmembrane region" description="Helical" evidence="7">
    <location>
        <begin position="153"/>
        <end position="174"/>
    </location>
</feature>
<comment type="subcellular location">
    <subcellularLocation>
        <location evidence="1">Cell membrane</location>
        <topology evidence="1">Multi-pass membrane protein</topology>
    </subcellularLocation>
</comment>
<evidence type="ECO:0000256" key="8">
    <source>
        <dbReference type="SAM" id="SignalP"/>
    </source>
</evidence>
<comment type="similarity">
    <text evidence="2">Belongs to the UPF0324 family.</text>
</comment>
<sequence length="348" mass="36765">MNKLNKLAGLGLTAAIAAIAIGLSSSQLAHHTHASALTIALLLGMLVGNTIYPRIAAHTAEGVVFSKKNLLQLGIILYGFKITFQQIGQVGWAGMLIDATVLCSTFFLAYYIGTRFFKVDSKTSILIGAGSAICGSSAILATETVVKADAAKVAVAVSTVVIFGTLAMFIYPMLFQLNHHLGYLVDAQSFGMFTGSTMHDVGQVVAAGMQMDENTAASAVITKMLRVMMLAPFLVCLSMWWDSKKAHAHAGQAGHAPVKAPITIPWFALLFIAVAGVNSLNILPTNVSQFGLTLDTWVLAMATAGLGLATHIQAIRQAGIKPLLLAGIMFAYLIFGGAVINHVVRAMF</sequence>
<evidence type="ECO:0000256" key="7">
    <source>
        <dbReference type="SAM" id="Phobius"/>
    </source>
</evidence>
<evidence type="ECO:0000256" key="1">
    <source>
        <dbReference type="ARBA" id="ARBA00004651"/>
    </source>
</evidence>
<evidence type="ECO:0000313" key="10">
    <source>
        <dbReference type="Proteomes" id="UP000634011"/>
    </source>
</evidence>
<feature type="transmembrane region" description="Helical" evidence="7">
    <location>
        <begin position="90"/>
        <end position="112"/>
    </location>
</feature>
<feature type="transmembrane region" description="Helical" evidence="7">
    <location>
        <begin position="224"/>
        <end position="241"/>
    </location>
</feature>
<dbReference type="PANTHER" id="PTHR30106:SF2">
    <property type="entry name" value="UPF0324 INNER MEMBRANE PROTEIN YEIH"/>
    <property type="match status" value="1"/>
</dbReference>
<feature type="transmembrane region" description="Helical" evidence="7">
    <location>
        <begin position="124"/>
        <end position="141"/>
    </location>
</feature>
<evidence type="ECO:0000256" key="5">
    <source>
        <dbReference type="ARBA" id="ARBA00022989"/>
    </source>
</evidence>
<gene>
    <name evidence="9" type="ORF">H8K32_11680</name>
</gene>
<dbReference type="InterPro" id="IPR018383">
    <property type="entry name" value="UPF0324_pro"/>
</dbReference>
<dbReference type="PANTHER" id="PTHR30106">
    <property type="entry name" value="INNER MEMBRANE PROTEIN YEIH-RELATED"/>
    <property type="match status" value="1"/>
</dbReference>
<feature type="transmembrane region" description="Helical" evidence="7">
    <location>
        <begin position="34"/>
        <end position="52"/>
    </location>
</feature>
<protein>
    <submittedName>
        <fullName evidence="9">YeiH family putative sulfate export transporter</fullName>
    </submittedName>
</protein>
<keyword evidence="10" id="KW-1185">Reference proteome</keyword>
<reference evidence="9" key="1">
    <citation type="submission" date="2020-08" db="EMBL/GenBank/DDBJ databases">
        <title>Novel species isolated from subtropical streams in China.</title>
        <authorList>
            <person name="Lu H."/>
        </authorList>
    </citation>
    <scope>NUCLEOTIDE SEQUENCE</scope>
    <source>
        <strain evidence="9">KACC 12607</strain>
    </source>
</reference>
<dbReference type="RefSeq" id="WP_186912715.1">
    <property type="nucleotide sequence ID" value="NZ_JACOFV010000010.1"/>
</dbReference>
<keyword evidence="3" id="KW-1003">Cell membrane</keyword>
<dbReference type="NCBIfam" id="TIGR00698">
    <property type="entry name" value="YeiH family putative sulfate export transporter"/>
    <property type="match status" value="1"/>
</dbReference>
<evidence type="ECO:0000256" key="3">
    <source>
        <dbReference type="ARBA" id="ARBA00022475"/>
    </source>
</evidence>
<feature type="signal peptide" evidence="8">
    <location>
        <begin position="1"/>
        <end position="29"/>
    </location>
</feature>
<evidence type="ECO:0000256" key="4">
    <source>
        <dbReference type="ARBA" id="ARBA00022692"/>
    </source>
</evidence>
<feature type="transmembrane region" description="Helical" evidence="7">
    <location>
        <begin position="262"/>
        <end position="283"/>
    </location>
</feature>
<accession>A0A923HFF4</accession>
<dbReference type="InterPro" id="IPR004630">
    <property type="entry name" value="UPF0324_YeiH-like"/>
</dbReference>
<dbReference type="Proteomes" id="UP000634011">
    <property type="component" value="Unassembled WGS sequence"/>
</dbReference>
<dbReference type="Pfam" id="PF03601">
    <property type="entry name" value="Cons_hypoth698"/>
    <property type="match status" value="1"/>
</dbReference>
<comment type="caution">
    <text evidence="9">The sequence shown here is derived from an EMBL/GenBank/DDBJ whole genome shotgun (WGS) entry which is preliminary data.</text>
</comment>
<evidence type="ECO:0000256" key="6">
    <source>
        <dbReference type="ARBA" id="ARBA00023136"/>
    </source>
</evidence>
<feature type="chain" id="PRO_5036838389" evidence="8">
    <location>
        <begin position="30"/>
        <end position="348"/>
    </location>
</feature>
<evidence type="ECO:0000313" key="9">
    <source>
        <dbReference type="EMBL" id="MBC3862764.1"/>
    </source>
</evidence>